<protein>
    <submittedName>
        <fullName evidence="2">Heterokaryon incompatibility protein</fullName>
    </submittedName>
</protein>
<evidence type="ECO:0000313" key="2">
    <source>
        <dbReference type="EMBL" id="CAE7193854.1"/>
    </source>
</evidence>
<dbReference type="PANTHER" id="PTHR33112:SF16">
    <property type="entry name" value="HETEROKARYON INCOMPATIBILITY DOMAIN-CONTAINING PROTEIN"/>
    <property type="match status" value="1"/>
</dbReference>
<accession>A0A6S6W8Q3</accession>
<dbReference type="PANTHER" id="PTHR33112">
    <property type="entry name" value="DOMAIN PROTEIN, PUTATIVE-RELATED"/>
    <property type="match status" value="1"/>
</dbReference>
<sequence>MFRPATFCLTATTAKDDEDPMSAASVVFFRKGHNESEPDMIQIETFYCIPMAPKLLKRIEFNAQPHSSSPRILLLAKKWFKSCKLHHTSCREMPKPKWYPKRLLEVHPEKRNPRLILTADHANLTEYASLSHCWGLKPFVKLLSKDYTKFLREISFDELPKTFQDALSICKSLGLGYIWIDSFCIVRHQASMSIRRSLAFADQTQQIQDDANDWKAESVQMNKVYRNSTLTLSASGAEDATQGLYFPRDPSLITPLPLCPPFQNFSWHNNCHQQSTKTPAPPTWHLLHDHFFGDILQDTPIFRRAWIFQERLLSPRILHFGTDQVFWECRTSNACETFPDGLPNSLTAPSRFLQKHAYESLQSGSITPSIESKRLRGITNRPAAEQMAMIWQALVTDYTKGRLTLLSDKLIAIAGMAQDVRNVWGPRIQQELQYVAGMWSSHLPEALLWEASENAGMPPSRAMPWRAPTWSWASVEGIVTWEQEVWRYAYTCVTKVLEVDVKCKGDVWGAVEEGRVVVRGPVRKVRRWETSPYDVWLGVEKDDLTPEPEPSSLSNNGGVLMLPDEGPYRRSETWGESLYALLVVRFHDPAVSGRCVVLLNAVPGLPNTFHRVGVTALMNSAQIAEWFDNASLRTITFI</sequence>
<dbReference type="EMBL" id="HG992983">
    <property type="protein sequence ID" value="CAE7193854.1"/>
    <property type="molecule type" value="Genomic_DNA"/>
</dbReference>
<proteinExistence type="predicted"/>
<organism evidence="2 3">
    <name type="scientific">Pyrenophora teres f. teres</name>
    <dbReference type="NCBI Taxonomy" id="97479"/>
    <lineage>
        <taxon>Eukaryota</taxon>
        <taxon>Fungi</taxon>
        <taxon>Dikarya</taxon>
        <taxon>Ascomycota</taxon>
        <taxon>Pezizomycotina</taxon>
        <taxon>Dothideomycetes</taxon>
        <taxon>Pleosporomycetidae</taxon>
        <taxon>Pleosporales</taxon>
        <taxon>Pleosporineae</taxon>
        <taxon>Pleosporaceae</taxon>
        <taxon>Pyrenophora</taxon>
    </lineage>
</organism>
<dbReference type="Pfam" id="PF06985">
    <property type="entry name" value="HET"/>
    <property type="match status" value="2"/>
</dbReference>
<reference evidence="2" key="1">
    <citation type="submission" date="2021-02" db="EMBL/GenBank/DDBJ databases">
        <authorList>
            <person name="Syme A R."/>
            <person name="Syme A R."/>
            <person name="Moolhuijzen P."/>
        </authorList>
    </citation>
    <scope>NUCLEOTIDE SEQUENCE</scope>
    <source>
        <strain evidence="2">W1-1</strain>
    </source>
</reference>
<dbReference type="AlphaFoldDB" id="A0A6S6W8Q3"/>
<gene>
    <name evidence="2" type="ORF">PTTW11_07833</name>
</gene>
<dbReference type="Proteomes" id="UP000472372">
    <property type="component" value="Chromosome 7"/>
</dbReference>
<evidence type="ECO:0000259" key="1">
    <source>
        <dbReference type="Pfam" id="PF06985"/>
    </source>
</evidence>
<feature type="domain" description="Heterokaryon incompatibility" evidence="1">
    <location>
        <begin position="127"/>
        <end position="190"/>
    </location>
</feature>
<feature type="domain" description="Heterokaryon incompatibility" evidence="1">
    <location>
        <begin position="207"/>
        <end position="310"/>
    </location>
</feature>
<dbReference type="InterPro" id="IPR010730">
    <property type="entry name" value="HET"/>
</dbReference>
<name>A0A6S6W8Q3_9PLEO</name>
<evidence type="ECO:0000313" key="3">
    <source>
        <dbReference type="Proteomes" id="UP000472372"/>
    </source>
</evidence>